<evidence type="ECO:0000313" key="2">
    <source>
        <dbReference type="EMBL" id="MBX52836.1"/>
    </source>
</evidence>
<feature type="region of interest" description="Disordered" evidence="1">
    <location>
        <begin position="1"/>
        <end position="34"/>
    </location>
</feature>
<dbReference type="EMBL" id="GGEC01072352">
    <property type="protein sequence ID" value="MBX52836.1"/>
    <property type="molecule type" value="Transcribed_RNA"/>
</dbReference>
<organism evidence="2">
    <name type="scientific">Rhizophora mucronata</name>
    <name type="common">Asiatic mangrove</name>
    <dbReference type="NCBI Taxonomy" id="61149"/>
    <lineage>
        <taxon>Eukaryota</taxon>
        <taxon>Viridiplantae</taxon>
        <taxon>Streptophyta</taxon>
        <taxon>Embryophyta</taxon>
        <taxon>Tracheophyta</taxon>
        <taxon>Spermatophyta</taxon>
        <taxon>Magnoliopsida</taxon>
        <taxon>eudicotyledons</taxon>
        <taxon>Gunneridae</taxon>
        <taxon>Pentapetalae</taxon>
        <taxon>rosids</taxon>
        <taxon>fabids</taxon>
        <taxon>Malpighiales</taxon>
        <taxon>Rhizophoraceae</taxon>
        <taxon>Rhizophora</taxon>
    </lineage>
</organism>
<dbReference type="AlphaFoldDB" id="A0A2P2PDP5"/>
<name>A0A2P2PDP5_RHIMU</name>
<feature type="compositionally biased region" description="Polar residues" evidence="1">
    <location>
        <begin position="1"/>
        <end position="11"/>
    </location>
</feature>
<protein>
    <submittedName>
        <fullName evidence="2">Uncharacterized protein</fullName>
    </submittedName>
</protein>
<evidence type="ECO:0000256" key="1">
    <source>
        <dbReference type="SAM" id="MobiDB-lite"/>
    </source>
</evidence>
<proteinExistence type="predicted"/>
<reference evidence="2" key="1">
    <citation type="submission" date="2018-02" db="EMBL/GenBank/DDBJ databases">
        <title>Rhizophora mucronata_Transcriptome.</title>
        <authorList>
            <person name="Meera S.P."/>
            <person name="Sreeshan A."/>
            <person name="Augustine A."/>
        </authorList>
    </citation>
    <scope>NUCLEOTIDE SEQUENCE</scope>
    <source>
        <tissue evidence="2">Leaf</tissue>
    </source>
</reference>
<accession>A0A2P2PDP5</accession>
<sequence>MKQLTRSIENIKSTKKKEDNNRAHKRQGSENQFNSFDINSTIRLSSQLPTTFAHVKKDDIVECLHNPDLE</sequence>